<dbReference type="VEuPathDB" id="FungiDB:MYCFIDRAFT_175001"/>
<dbReference type="HOGENOM" id="CLU_2528415_0_0_1"/>
<proteinExistence type="predicted"/>
<dbReference type="AlphaFoldDB" id="M3B2D7"/>
<dbReference type="RefSeq" id="XP_007926757.1">
    <property type="nucleotide sequence ID" value="XM_007928566.1"/>
</dbReference>
<evidence type="ECO:0000313" key="1">
    <source>
        <dbReference type="EMBL" id="EME83572.1"/>
    </source>
</evidence>
<organism evidence="1 2">
    <name type="scientific">Pseudocercospora fijiensis (strain CIRAD86)</name>
    <name type="common">Black leaf streak disease fungus</name>
    <name type="synonym">Mycosphaerella fijiensis</name>
    <dbReference type="NCBI Taxonomy" id="383855"/>
    <lineage>
        <taxon>Eukaryota</taxon>
        <taxon>Fungi</taxon>
        <taxon>Dikarya</taxon>
        <taxon>Ascomycota</taxon>
        <taxon>Pezizomycotina</taxon>
        <taxon>Dothideomycetes</taxon>
        <taxon>Dothideomycetidae</taxon>
        <taxon>Mycosphaerellales</taxon>
        <taxon>Mycosphaerellaceae</taxon>
        <taxon>Pseudocercospora</taxon>
    </lineage>
</organism>
<protein>
    <submittedName>
        <fullName evidence="1">Uncharacterized protein</fullName>
    </submittedName>
</protein>
<name>M3B2D7_PSEFD</name>
<accession>M3B2D7</accession>
<dbReference type="EMBL" id="KB446558">
    <property type="protein sequence ID" value="EME83572.1"/>
    <property type="molecule type" value="Genomic_DNA"/>
</dbReference>
<dbReference type="GeneID" id="19333294"/>
<dbReference type="KEGG" id="pfj:MYCFIDRAFT_175001"/>
<gene>
    <name evidence="1" type="ORF">MYCFIDRAFT_175001</name>
</gene>
<evidence type="ECO:0000313" key="2">
    <source>
        <dbReference type="Proteomes" id="UP000016932"/>
    </source>
</evidence>
<sequence length="84" mass="9623">MTAVLQSTREREKIQGMFTRGKNEGLGEARVGRVVEASFVELEVIEWVCVGESTYLIRSIGWGILMLGMMVEVMWDRIWEAEDL</sequence>
<keyword evidence="2" id="KW-1185">Reference proteome</keyword>
<dbReference type="Proteomes" id="UP000016932">
    <property type="component" value="Unassembled WGS sequence"/>
</dbReference>
<reference evidence="1 2" key="1">
    <citation type="journal article" date="2012" name="PLoS Pathog.">
        <title>Diverse lifestyles and strategies of plant pathogenesis encoded in the genomes of eighteen Dothideomycetes fungi.</title>
        <authorList>
            <person name="Ohm R.A."/>
            <person name="Feau N."/>
            <person name="Henrissat B."/>
            <person name="Schoch C.L."/>
            <person name="Horwitz B.A."/>
            <person name="Barry K.W."/>
            <person name="Condon B.J."/>
            <person name="Copeland A.C."/>
            <person name="Dhillon B."/>
            <person name="Glaser F."/>
            <person name="Hesse C.N."/>
            <person name="Kosti I."/>
            <person name="LaButti K."/>
            <person name="Lindquist E.A."/>
            <person name="Lucas S."/>
            <person name="Salamov A.A."/>
            <person name="Bradshaw R.E."/>
            <person name="Ciuffetti L."/>
            <person name="Hamelin R.C."/>
            <person name="Kema G.H.J."/>
            <person name="Lawrence C."/>
            <person name="Scott J.A."/>
            <person name="Spatafora J.W."/>
            <person name="Turgeon B.G."/>
            <person name="de Wit P.J.G.M."/>
            <person name="Zhong S."/>
            <person name="Goodwin S.B."/>
            <person name="Grigoriev I.V."/>
        </authorList>
    </citation>
    <scope>NUCLEOTIDE SEQUENCE [LARGE SCALE GENOMIC DNA]</scope>
    <source>
        <strain evidence="1 2">CIRAD86</strain>
    </source>
</reference>